<organism evidence="2 3">
    <name type="scientific">Streptomyces niphimycinicus</name>
    <dbReference type="NCBI Taxonomy" id="2842201"/>
    <lineage>
        <taxon>Bacteria</taxon>
        <taxon>Bacillati</taxon>
        <taxon>Actinomycetota</taxon>
        <taxon>Actinomycetes</taxon>
        <taxon>Kitasatosporales</taxon>
        <taxon>Streptomycetaceae</taxon>
        <taxon>Streptomyces</taxon>
    </lineage>
</organism>
<dbReference type="Proteomes" id="UP000720508">
    <property type="component" value="Unassembled WGS sequence"/>
</dbReference>
<reference evidence="2 3" key="1">
    <citation type="submission" date="2021-06" db="EMBL/GenBank/DDBJ databases">
        <authorList>
            <person name="Pan X."/>
        </authorList>
    </citation>
    <scope>NUCLEOTIDE SEQUENCE [LARGE SCALE GENOMIC DNA]</scope>
    <source>
        <strain evidence="2 3">4503</strain>
    </source>
</reference>
<gene>
    <name evidence="2" type="ORF">KN815_06020</name>
</gene>
<name>A0ABS6C9V8_9ACTN</name>
<dbReference type="EMBL" id="JAHLEM010000049">
    <property type="protein sequence ID" value="MBU3863662.1"/>
    <property type="molecule type" value="Genomic_DNA"/>
</dbReference>
<dbReference type="InterPro" id="IPR025164">
    <property type="entry name" value="Toastrack_DUF4097"/>
</dbReference>
<evidence type="ECO:0000259" key="1">
    <source>
        <dbReference type="Pfam" id="PF13349"/>
    </source>
</evidence>
<feature type="domain" description="DUF4097" evidence="1">
    <location>
        <begin position="20"/>
        <end position="215"/>
    </location>
</feature>
<protein>
    <submittedName>
        <fullName evidence="2">DUF4097 domain-containing protein</fullName>
    </submittedName>
</protein>
<dbReference type="Pfam" id="PF13349">
    <property type="entry name" value="DUF4097"/>
    <property type="match status" value="1"/>
</dbReference>
<dbReference type="RefSeq" id="WP_216340703.1">
    <property type="nucleotide sequence ID" value="NZ_JAHLEM010000049.1"/>
</dbReference>
<comment type="caution">
    <text evidence="2">The sequence shown here is derived from an EMBL/GenBank/DDBJ whole genome shotgun (WGS) entry which is preliminary data.</text>
</comment>
<accession>A0ABS6C9V8</accession>
<proteinExistence type="predicted"/>
<evidence type="ECO:0000313" key="3">
    <source>
        <dbReference type="Proteomes" id="UP000720508"/>
    </source>
</evidence>
<keyword evidence="3" id="KW-1185">Reference proteome</keyword>
<sequence>MRKFETPAPIAAVLNIPAGRIQIIAADRADTAVEIRPTNASKSRDVEAAEQTTVEYADGALRIEFPVKNQYLGPSGSIEVTVQLPAGSHIEAKAASTEFRAVGRLGDIAFEGAYRQIKIDEAASVRLTAVDGDVEVGRLNGPAEISTARGDIRIAEAVRGKVVLSTQQGDISVTAAAGVSASLDAGTSYGRVSNGLKNAGTAELDIHATTSRGDIAARSL</sequence>
<evidence type="ECO:0000313" key="2">
    <source>
        <dbReference type="EMBL" id="MBU3863662.1"/>
    </source>
</evidence>